<feature type="domain" description="Fibronectin type-III" evidence="7">
    <location>
        <begin position="1580"/>
        <end position="1676"/>
    </location>
</feature>
<dbReference type="SMART" id="SM00409">
    <property type="entry name" value="IG"/>
    <property type="match status" value="6"/>
</dbReference>
<dbReference type="CDD" id="cd00063">
    <property type="entry name" value="FN3"/>
    <property type="match status" value="12"/>
</dbReference>
<evidence type="ECO:0000256" key="4">
    <source>
        <dbReference type="SAM" id="Phobius"/>
    </source>
</evidence>
<dbReference type="PANTHER" id="PTHR13817:SF59">
    <property type="entry name" value="PROTEIN SIDEKICK-2"/>
    <property type="match status" value="1"/>
</dbReference>
<dbReference type="PANTHER" id="PTHR13817">
    <property type="entry name" value="TITIN"/>
    <property type="match status" value="1"/>
</dbReference>
<name>A0A8C5A5N1_GADMO</name>
<reference evidence="8" key="1">
    <citation type="submission" date="2025-08" db="UniProtKB">
        <authorList>
            <consortium name="Ensembl"/>
        </authorList>
    </citation>
    <scope>IDENTIFICATION</scope>
</reference>
<feature type="region of interest" description="Disordered" evidence="3">
    <location>
        <begin position="1990"/>
        <end position="2020"/>
    </location>
</feature>
<feature type="signal peptide" evidence="5">
    <location>
        <begin position="1"/>
        <end position="23"/>
    </location>
</feature>
<proteinExistence type="predicted"/>
<dbReference type="InterPro" id="IPR003598">
    <property type="entry name" value="Ig_sub2"/>
</dbReference>
<dbReference type="Gene3D" id="2.60.40.10">
    <property type="entry name" value="Immunoglobulins"/>
    <property type="match status" value="19"/>
</dbReference>
<keyword evidence="4" id="KW-0812">Transmembrane</keyword>
<dbReference type="GO" id="GO:0045202">
    <property type="term" value="C:synapse"/>
    <property type="evidence" value="ECO:0007669"/>
    <property type="project" value="UniProtKB-SubCell"/>
</dbReference>
<dbReference type="Proteomes" id="UP000694546">
    <property type="component" value="Chromosome 18"/>
</dbReference>
<dbReference type="SUPFAM" id="SSF49265">
    <property type="entry name" value="Fibronectin type III"/>
    <property type="match status" value="7"/>
</dbReference>
<dbReference type="GO" id="GO:0030424">
    <property type="term" value="C:axon"/>
    <property type="evidence" value="ECO:0007669"/>
    <property type="project" value="TreeGrafter"/>
</dbReference>
<evidence type="ECO:0000259" key="7">
    <source>
        <dbReference type="PROSITE" id="PS50853"/>
    </source>
</evidence>
<dbReference type="Ensembl" id="ENSGMOT00000073072.1">
    <property type="protein sequence ID" value="ENSGMOP00000026042.1"/>
    <property type="gene ID" value="ENSGMOG00000011654.2"/>
</dbReference>
<dbReference type="Pfam" id="PF07679">
    <property type="entry name" value="I-set"/>
    <property type="match status" value="3"/>
</dbReference>
<evidence type="ECO:0000256" key="1">
    <source>
        <dbReference type="ARBA" id="ARBA00022737"/>
    </source>
</evidence>
<keyword evidence="5" id="KW-0732">Signal</keyword>
<feature type="region of interest" description="Disordered" evidence="3">
    <location>
        <begin position="1958"/>
        <end position="1977"/>
    </location>
</feature>
<feature type="domain" description="Fibronectin type-III" evidence="7">
    <location>
        <begin position="1164"/>
        <end position="1261"/>
    </location>
</feature>
<dbReference type="SMART" id="SM00408">
    <property type="entry name" value="IGc2"/>
    <property type="match status" value="6"/>
</dbReference>
<feature type="domain" description="Fibronectin type-III" evidence="7">
    <location>
        <begin position="594"/>
        <end position="689"/>
    </location>
</feature>
<dbReference type="GO" id="GO:0007411">
    <property type="term" value="P:axon guidance"/>
    <property type="evidence" value="ECO:0007669"/>
    <property type="project" value="TreeGrafter"/>
</dbReference>
<dbReference type="CDD" id="cd00096">
    <property type="entry name" value="Ig"/>
    <property type="match status" value="1"/>
</dbReference>
<dbReference type="Pfam" id="PF13927">
    <property type="entry name" value="Ig_3"/>
    <property type="match status" value="3"/>
</dbReference>
<sequence length="2063" mass="227905">MLESMLTLVLFLLDSMGFLCSSSDDVPPYFKTEPVRSQLHLERNRLVLTCMAEGSWPLEFKWIHNGTELTRFSLEYRYLIPSLDHSHAGFYRCIVRNRVGALLQRRTEVQVAFMGSFEEGERAQSVSQGEGAVVPAPRIRSFPQPQVTWYRDGRKIPPSSRIAITLENTLVILSTVAPDAGRYYVQAVNDKNGENKTSQPITLSVENVGGPADPIAPTIIIPPRNTSVVTGTSEVTMECVANARPLIKLGISWRRNGVLVTSGLSDYNRRLTVLSPAASDAGFYECEATLRSSSVPSVSSGAFLHVLEPPQFVKEPERHITAEMEKVVDIPCQARGVPSPDMVWYKDAVPISPVKMPRYRVLAGGSLQVNGLLPDDTGMFQCFARNPAGEVQTNTYLAVTSIAPNITTGPSDSTVIDGMSVILHCETSGAPRPAITWQKGERVLASGSVQLPRFTLLESGSLLISPSHISDAGAYTCMASNSRGIDEAAAVLVVWARTRISTPPQDQSVIKGTKAVFTCGVTHDPSVTVRHVWEKDGSPVNAQSIPRMRLDPSGTLHISQTWSGDIGTYACRVTSVGGNDSRNAYLRVRQLPHAPENPVAVLSTVEKRAINLTWAKPFDGNSPLIRYILEVSENNAPWAILLANIEPESSAVTVSGLIPARSYQFRLCAVNDVGKGQFSKETDRESLPEEPPSAPPQNVIASGRTNQSIMVQWQPPPESHQNGMLKGYSIRYRLTGLPGDYQIMNISSSDVTNLLLEELIIWTNYEIEVAAYNGAGLGTFSHKVTEWTLQGDVHAYINSYFLLTFFFYLILHSCIHVGYVSGLKKFTDYYTSVLCFTTPGDGPHSKPQHLRTHEDTPGAVGHLSFTEILDTSLKVSWREPGEKNGVLTGYRISWEEFNRTNTRVTHYLPNVTLDYRVTGLTALTTYTIEVAGMTSKGQGQLSSSTISSGVPPELPGPPSNMAISNIGPRSVTLQFKPGYDGKTSISRWQVEAQVGVTGETEDWVLVHQRYNEPEARSLEVPGLNPYTFYRFRMRQLNIVGSSPPSQPSRKIQTLQASPDMAPANVTLRTASETSLWLRWVPLPEWEYNGNADLVGYRVQYSRTGSQGRSLTHVIADRQEREFTIEDLDEWTEYQVLVQAINGMGTGPWSQPVTGRTRESVPSCGPTNVSAFATTSSSILVRWFEVPDPDRNGLILGYKVLYKEKDSDSSAQFWTVEGNASHSVQLTHLGKYVLYEIQVLAFTRIGDGRASTPFILERTLDDVPGPPVGILFPEVRTTSVRLIWQSPSQPNGIVLAYQITYRLNSSNSNTATVDVLNPSARQYMVTALKAEMVYVFRITAQTRKGWGESAEALVVTTEKRARPQPTSRPTVPQQEVRARRVLLSWEPGSDGLSPVRYYTVQLRELPHTNWTVHSASVSHEASSYVVDRLKPFTSYQFKVKATNDIGDSEYSEQSEAITTLQDGNIVVHISNSNTPTVDITKMFFPPVEEKINGILLGFRIRFRELLYDRLRSYSLRTITSPSTTWTELTGGSLHPVSLSCLADLSKHKRYEIRVSVFNAVGEGPASAPQEVFVGEAVPTAPPQNLAIQAATATQLDVAWEPPPVDAQNGDIQGYKVYFWEFQRKNDTERLRTLFMPEGGVKLKNLTGYTTYMISVAPFNAAGDGPRSPPTRGRTQQAAPSAPGFIHFSELTTTSVNVSWGEPTHHNGILEGYRLVYEPCSPVDGVSKTVTVDVKGGGPLWLKLKDLADGVTYTFRIRAKTFMYGPELEANITTGPGEGAPGPPGEPFISRYGSALTIHWSSGDPGRAPISRYVIEARPSDEGFWDILIKDIPKEVTSHTFNMDILKQGVSYDFRVIGVNDYGYGSPSLPSPSISAQKVAPFYEEWWFLVVVALVGLIFILLLVFILIIRGQSKKYAKKSESGGCCQRSNHSVLDEGRFPALELNNRRLSVKNSFCRKNGVYTRSPPRPSPGSLHYSDEDVSTKYNDLIPAESSSLTEKPSEISDSQGSDSEYEVDPNRQKTHSFVNHYISDPTYYNSWRRSRTPTPSHLAPGSRAPIAGFSSFV</sequence>
<feature type="transmembrane region" description="Helical" evidence="4">
    <location>
        <begin position="1884"/>
        <end position="1907"/>
    </location>
</feature>
<dbReference type="PROSITE" id="PS50853">
    <property type="entry name" value="FN3"/>
    <property type="match status" value="11"/>
</dbReference>
<keyword evidence="2" id="KW-0393">Immunoglobulin domain</keyword>
<dbReference type="InterPro" id="IPR036116">
    <property type="entry name" value="FN3_sf"/>
</dbReference>
<dbReference type="GeneTree" id="ENSGT00940000155761"/>
<dbReference type="SMART" id="SM00060">
    <property type="entry name" value="FN3"/>
    <property type="match status" value="12"/>
</dbReference>
<feature type="domain" description="Fibronectin type-III" evidence="7">
    <location>
        <begin position="695"/>
        <end position="791"/>
    </location>
</feature>
<evidence type="ECO:0000256" key="2">
    <source>
        <dbReference type="ARBA" id="ARBA00023319"/>
    </source>
</evidence>
<dbReference type="InterPro" id="IPR007110">
    <property type="entry name" value="Ig-like_dom"/>
</dbReference>
<feature type="domain" description="Fibronectin type-III" evidence="7">
    <location>
        <begin position="1680"/>
        <end position="1775"/>
    </location>
</feature>
<keyword evidence="1" id="KW-0677">Repeat</keyword>
<organism evidence="8 9">
    <name type="scientific">Gadus morhua</name>
    <name type="common">Atlantic cod</name>
    <dbReference type="NCBI Taxonomy" id="8049"/>
    <lineage>
        <taxon>Eukaryota</taxon>
        <taxon>Metazoa</taxon>
        <taxon>Chordata</taxon>
        <taxon>Craniata</taxon>
        <taxon>Vertebrata</taxon>
        <taxon>Euteleostomi</taxon>
        <taxon>Actinopterygii</taxon>
        <taxon>Neopterygii</taxon>
        <taxon>Teleostei</taxon>
        <taxon>Neoteleostei</taxon>
        <taxon>Acanthomorphata</taxon>
        <taxon>Zeiogadaria</taxon>
        <taxon>Gadariae</taxon>
        <taxon>Gadiformes</taxon>
        <taxon>Gadoidei</taxon>
        <taxon>Gadidae</taxon>
        <taxon>Gadus</taxon>
    </lineage>
</organism>
<evidence type="ECO:0000259" key="6">
    <source>
        <dbReference type="PROSITE" id="PS50835"/>
    </source>
</evidence>
<feature type="domain" description="Fibronectin type-III" evidence="7">
    <location>
        <begin position="1364"/>
        <end position="1461"/>
    </location>
</feature>
<evidence type="ECO:0000256" key="3">
    <source>
        <dbReference type="SAM" id="MobiDB-lite"/>
    </source>
</evidence>
<feature type="domain" description="Ig-like" evidence="6">
    <location>
        <begin position="498"/>
        <end position="589"/>
    </location>
</feature>
<feature type="domain" description="Ig-like" evidence="6">
    <location>
        <begin position="404"/>
        <end position="493"/>
    </location>
</feature>
<keyword evidence="4" id="KW-0472">Membrane</keyword>
<dbReference type="InterPro" id="IPR036179">
    <property type="entry name" value="Ig-like_dom_sf"/>
</dbReference>
<dbReference type="InterPro" id="IPR003961">
    <property type="entry name" value="FN3_dom"/>
</dbReference>
<keyword evidence="4" id="KW-1133">Transmembrane helix</keyword>
<dbReference type="SUPFAM" id="SSF48726">
    <property type="entry name" value="Immunoglobulin"/>
    <property type="match status" value="5"/>
</dbReference>
<feature type="domain" description="Fibronectin type-III" evidence="7">
    <location>
        <begin position="957"/>
        <end position="1056"/>
    </location>
</feature>
<accession>A0A8C5A5N1</accession>
<keyword evidence="9" id="KW-1185">Reference proteome</keyword>
<dbReference type="Pfam" id="PF00041">
    <property type="entry name" value="fn3"/>
    <property type="match status" value="11"/>
</dbReference>
<feature type="chain" id="PRO_5047511677" evidence="5">
    <location>
        <begin position="24"/>
        <end position="2063"/>
    </location>
</feature>
<feature type="domain" description="Ig-like" evidence="6">
    <location>
        <begin position="28"/>
        <end position="110"/>
    </location>
</feature>
<feature type="domain" description="Fibronectin type-III" evidence="7">
    <location>
        <begin position="859"/>
        <end position="953"/>
    </location>
</feature>
<feature type="domain" description="Fibronectin type-III" evidence="7">
    <location>
        <begin position="1265"/>
        <end position="1359"/>
    </location>
</feature>
<feature type="domain" description="Fibronectin type-III" evidence="7">
    <location>
        <begin position="1778"/>
        <end position="1876"/>
    </location>
</feature>
<dbReference type="InterPro" id="IPR050964">
    <property type="entry name" value="Striated_Muscle_Regulatory"/>
</dbReference>
<evidence type="ECO:0000256" key="5">
    <source>
        <dbReference type="SAM" id="SignalP"/>
    </source>
</evidence>
<dbReference type="InterPro" id="IPR013783">
    <property type="entry name" value="Ig-like_fold"/>
</dbReference>
<feature type="domain" description="Ig-like" evidence="6">
    <location>
        <begin position="310"/>
        <end position="400"/>
    </location>
</feature>
<dbReference type="InterPro" id="IPR013098">
    <property type="entry name" value="Ig_I-set"/>
</dbReference>
<dbReference type="GO" id="GO:0098609">
    <property type="term" value="P:cell-cell adhesion"/>
    <property type="evidence" value="ECO:0007669"/>
    <property type="project" value="TreeGrafter"/>
</dbReference>
<feature type="domain" description="Ig-like" evidence="6">
    <location>
        <begin position="217"/>
        <end position="299"/>
    </location>
</feature>
<feature type="domain" description="Fibronectin type-III" evidence="7">
    <location>
        <begin position="1061"/>
        <end position="1159"/>
    </location>
</feature>
<feature type="domain" description="Ig-like" evidence="6">
    <location>
        <begin position="143"/>
        <end position="202"/>
    </location>
</feature>
<dbReference type="PROSITE" id="PS50835">
    <property type="entry name" value="IG_LIKE"/>
    <property type="match status" value="6"/>
</dbReference>
<gene>
    <name evidence="8" type="primary">SDK2</name>
</gene>
<dbReference type="GO" id="GO:0005886">
    <property type="term" value="C:plasma membrane"/>
    <property type="evidence" value="ECO:0007669"/>
    <property type="project" value="UniProtKB-SubCell"/>
</dbReference>
<dbReference type="InterPro" id="IPR003599">
    <property type="entry name" value="Ig_sub"/>
</dbReference>
<reference evidence="8" key="2">
    <citation type="submission" date="2025-09" db="UniProtKB">
        <authorList>
            <consortium name="Ensembl"/>
        </authorList>
    </citation>
    <scope>IDENTIFICATION</scope>
</reference>
<feature type="compositionally biased region" description="Polar residues" evidence="3">
    <location>
        <begin position="1990"/>
        <end position="2008"/>
    </location>
</feature>
<protein>
    <submittedName>
        <fullName evidence="8">Sidekick cell adhesion molecule 2</fullName>
    </submittedName>
</protein>
<evidence type="ECO:0000313" key="9">
    <source>
        <dbReference type="Proteomes" id="UP000694546"/>
    </source>
</evidence>
<evidence type="ECO:0000313" key="8">
    <source>
        <dbReference type="Ensembl" id="ENSGMOP00000026042.1"/>
    </source>
</evidence>